<name>A0ABZ0YY81_9GAMM</name>
<evidence type="ECO:0000259" key="1">
    <source>
        <dbReference type="PROSITE" id="PS50844"/>
    </source>
</evidence>
<dbReference type="SUPFAM" id="SSF51269">
    <property type="entry name" value="AFP III-like domain"/>
    <property type="match status" value="1"/>
</dbReference>
<dbReference type="Gene3D" id="3.90.1210.10">
    <property type="entry name" value="Antifreeze-like/N-acetylneuraminic acid synthase C-terminal domain"/>
    <property type="match status" value="1"/>
</dbReference>
<accession>A0ABZ0YY81</accession>
<dbReference type="CDD" id="cd11615">
    <property type="entry name" value="SAF_NeuB_like"/>
    <property type="match status" value="1"/>
</dbReference>
<keyword evidence="2" id="KW-0808">Transferase</keyword>
<dbReference type="InterPro" id="IPR051690">
    <property type="entry name" value="PseI-like"/>
</dbReference>
<protein>
    <submittedName>
        <fullName evidence="2">Pseudaminic acid synthase</fullName>
        <ecNumber evidence="2">2.5.1.97</ecNumber>
    </submittedName>
</protein>
<dbReference type="Gene3D" id="3.20.20.70">
    <property type="entry name" value="Aldolase class I"/>
    <property type="match status" value="1"/>
</dbReference>
<organism evidence="2 3">
    <name type="scientific">Guyparkeria halophila</name>
    <dbReference type="NCBI Taxonomy" id="47960"/>
    <lineage>
        <taxon>Bacteria</taxon>
        <taxon>Pseudomonadati</taxon>
        <taxon>Pseudomonadota</taxon>
        <taxon>Gammaproteobacteria</taxon>
        <taxon>Chromatiales</taxon>
        <taxon>Thioalkalibacteraceae</taxon>
        <taxon>Guyparkeria</taxon>
    </lineage>
</organism>
<proteinExistence type="predicted"/>
<dbReference type="PANTHER" id="PTHR42966:SF2">
    <property type="entry name" value="PSEUDAMINIC ACID SYNTHASE"/>
    <property type="match status" value="1"/>
</dbReference>
<feature type="domain" description="AFP-like" evidence="1">
    <location>
        <begin position="291"/>
        <end position="347"/>
    </location>
</feature>
<dbReference type="Proteomes" id="UP001327459">
    <property type="component" value="Chromosome"/>
</dbReference>
<evidence type="ECO:0000313" key="2">
    <source>
        <dbReference type="EMBL" id="WQH17146.1"/>
    </source>
</evidence>
<keyword evidence="3" id="KW-1185">Reference proteome</keyword>
<dbReference type="EMBL" id="CP140153">
    <property type="protein sequence ID" value="WQH17146.1"/>
    <property type="molecule type" value="Genomic_DNA"/>
</dbReference>
<dbReference type="InterPro" id="IPR020030">
    <property type="entry name" value="Pseudaminic_synth_PseI"/>
</dbReference>
<dbReference type="InterPro" id="IPR006190">
    <property type="entry name" value="SAF_AFP_Neu5Ac"/>
</dbReference>
<dbReference type="GO" id="GO:0016740">
    <property type="term" value="F:transferase activity"/>
    <property type="evidence" value="ECO:0007669"/>
    <property type="project" value="UniProtKB-KW"/>
</dbReference>
<dbReference type="PANTHER" id="PTHR42966">
    <property type="entry name" value="N-ACETYLNEURAMINATE SYNTHASE"/>
    <property type="match status" value="1"/>
</dbReference>
<dbReference type="NCBIfam" id="TIGR03586">
    <property type="entry name" value="PseI"/>
    <property type="match status" value="1"/>
</dbReference>
<dbReference type="InterPro" id="IPR013974">
    <property type="entry name" value="SAF"/>
</dbReference>
<dbReference type="Pfam" id="PF03102">
    <property type="entry name" value="NeuB"/>
    <property type="match status" value="1"/>
</dbReference>
<dbReference type="PROSITE" id="PS50844">
    <property type="entry name" value="AFP_LIKE"/>
    <property type="match status" value="1"/>
</dbReference>
<dbReference type="InterPro" id="IPR013132">
    <property type="entry name" value="PseI/NeuA/B-like_N"/>
</dbReference>
<evidence type="ECO:0000313" key="3">
    <source>
        <dbReference type="Proteomes" id="UP001327459"/>
    </source>
</evidence>
<dbReference type="InterPro" id="IPR013785">
    <property type="entry name" value="Aldolase_TIM"/>
</dbReference>
<dbReference type="InterPro" id="IPR036732">
    <property type="entry name" value="AFP_Neu5c_C_sf"/>
</dbReference>
<reference evidence="2 3" key="1">
    <citation type="submission" date="2023-11" db="EMBL/GenBank/DDBJ databases">
        <title>MicrobeMod: A computational toolkit for identifying prokaryotic methylation and restriction-modification with nanopore sequencing.</title>
        <authorList>
            <person name="Crits-Christoph A."/>
            <person name="Kang S.C."/>
            <person name="Lee H."/>
            <person name="Ostrov N."/>
        </authorList>
    </citation>
    <scope>NUCLEOTIDE SEQUENCE [LARGE SCALE GENOMIC DNA]</scope>
    <source>
        <strain evidence="2 3">ATCC 49870</strain>
    </source>
</reference>
<dbReference type="InterPro" id="IPR057736">
    <property type="entry name" value="SAF_PseI/NeuA/NeuB"/>
</dbReference>
<gene>
    <name evidence="2" type="primary">pseI</name>
    <name evidence="2" type="ORF">SR882_04375</name>
</gene>
<dbReference type="SUPFAM" id="SSF51569">
    <property type="entry name" value="Aldolase"/>
    <property type="match status" value="1"/>
</dbReference>
<sequence>MVAELFYDASRPPLVVAELSANHNQSLDRALALVDAAADAGADAVKLQTFRPEWITLDADHSEFLIQNESSPWFGRRLFDLYAEAALPLEWHEPLFQRARERGILAFSAPFSLEAVDFLESIDCPAYKIASFECVDIPLIERAAITGKPIVVSTGMASAAEIDEAVCAVRRHQARGPVLLKCTSSYPAPVENSHLVTLEAMRRLWSVPAGLSDHSLSPAPALVATTMGARMIEKHLTLDRADGGPDAAFSLEPTEFAELTRLVREAHAAIGEVRFGGTTDAESHARKRRRSLYVSRDVRAGTPLSADNIRSVRPGHGLATRHYEEVLGRHFRRDLPKGTPLAWFDIE</sequence>
<dbReference type="Pfam" id="PF08666">
    <property type="entry name" value="SAF"/>
    <property type="match status" value="1"/>
</dbReference>
<dbReference type="SMART" id="SM00858">
    <property type="entry name" value="SAF"/>
    <property type="match status" value="1"/>
</dbReference>
<dbReference type="RefSeq" id="WP_322522126.1">
    <property type="nucleotide sequence ID" value="NZ_CP140153.1"/>
</dbReference>
<dbReference type="EC" id="2.5.1.97" evidence="2"/>